<keyword evidence="3" id="KW-0813">Transport</keyword>
<comment type="caution">
    <text evidence="9">The sequence shown here is derived from an EMBL/GenBank/DDBJ whole genome shotgun (WGS) entry which is preliminary data.</text>
</comment>
<proteinExistence type="inferred from homology"/>
<organism evidence="9 10">
    <name type="scientific">Cytobacillus purgationiresistens</name>
    <dbReference type="NCBI Taxonomy" id="863449"/>
    <lineage>
        <taxon>Bacteria</taxon>
        <taxon>Bacillati</taxon>
        <taxon>Bacillota</taxon>
        <taxon>Bacilli</taxon>
        <taxon>Bacillales</taxon>
        <taxon>Bacillaceae</taxon>
        <taxon>Cytobacillus</taxon>
    </lineage>
</organism>
<evidence type="ECO:0000256" key="4">
    <source>
        <dbReference type="ARBA" id="ARBA00022475"/>
    </source>
</evidence>
<evidence type="ECO:0000256" key="7">
    <source>
        <dbReference type="ARBA" id="ARBA00023136"/>
    </source>
</evidence>
<keyword evidence="4" id="KW-1003">Cell membrane</keyword>
<dbReference type="PANTHER" id="PTHR46494:SF2">
    <property type="entry name" value="MAGNESIUM TRANSPORT PROTEIN CORA"/>
    <property type="match status" value="1"/>
</dbReference>
<evidence type="ECO:0000313" key="9">
    <source>
        <dbReference type="EMBL" id="MDQ0271514.1"/>
    </source>
</evidence>
<dbReference type="InterPro" id="IPR045863">
    <property type="entry name" value="CorA_TM1_TM2"/>
</dbReference>
<evidence type="ECO:0000256" key="5">
    <source>
        <dbReference type="ARBA" id="ARBA00022692"/>
    </source>
</evidence>
<keyword evidence="6 8" id="KW-1133">Transmembrane helix</keyword>
<sequence length="320" mass="38038">MKVRAMDMEWAFNENKWKWFKIDDMSEMKIDYDERHSDDIKKWYHDLSQRETNRLRINTTNHDNESISGTLIYQQKLEAQNENRILHFFLTKKFLITINAEVEIKEHLEMSVLLKKMDVANQAIDGFFVLLGEMLNESIINIDKFEIRLNDVLWKIKKKNGIDRLEEIYKLRHELLIWKNFIIPFEEIRLALEEAFGEGITSSIAYKRTSKRMERSMMLIKEYQEEIDHLVNFEEMVSTHRGNEIIKTLTVITTLFTPVSAWGALWGMNFKFMPELGLKWGYGIALCIILLSTLALYYLLVKKGWTGDTLRSKKKNTFFK</sequence>
<evidence type="ECO:0000256" key="1">
    <source>
        <dbReference type="ARBA" id="ARBA00004651"/>
    </source>
</evidence>
<comment type="similarity">
    <text evidence="2">Belongs to the CorA metal ion transporter (MIT) (TC 1.A.35) family.</text>
</comment>
<keyword evidence="7 8" id="KW-0472">Membrane</keyword>
<dbReference type="InterPro" id="IPR045861">
    <property type="entry name" value="CorA_cytoplasmic_dom"/>
</dbReference>
<dbReference type="Gene3D" id="1.20.58.340">
    <property type="entry name" value="Magnesium transport protein CorA, transmembrane region"/>
    <property type="match status" value="1"/>
</dbReference>
<dbReference type="SUPFAM" id="SSF143865">
    <property type="entry name" value="CorA soluble domain-like"/>
    <property type="match status" value="1"/>
</dbReference>
<comment type="subcellular location">
    <subcellularLocation>
        <location evidence="1">Cell membrane</location>
        <topology evidence="1">Multi-pass membrane protein</topology>
    </subcellularLocation>
</comment>
<protein>
    <submittedName>
        <fullName evidence="9">Mg2+ and Co2+ transporter CorA</fullName>
    </submittedName>
</protein>
<dbReference type="Proteomes" id="UP001238088">
    <property type="component" value="Unassembled WGS sequence"/>
</dbReference>
<feature type="transmembrane region" description="Helical" evidence="8">
    <location>
        <begin position="280"/>
        <end position="301"/>
    </location>
</feature>
<feature type="transmembrane region" description="Helical" evidence="8">
    <location>
        <begin position="245"/>
        <end position="268"/>
    </location>
</feature>
<accession>A0ABU0AJS2</accession>
<gene>
    <name evidence="9" type="ORF">J2S17_003402</name>
</gene>
<evidence type="ECO:0000313" key="10">
    <source>
        <dbReference type="Proteomes" id="UP001238088"/>
    </source>
</evidence>
<evidence type="ECO:0000256" key="8">
    <source>
        <dbReference type="SAM" id="Phobius"/>
    </source>
</evidence>
<dbReference type="SUPFAM" id="SSF144083">
    <property type="entry name" value="Magnesium transport protein CorA, transmembrane region"/>
    <property type="match status" value="1"/>
</dbReference>
<dbReference type="InterPro" id="IPR002523">
    <property type="entry name" value="MgTranspt_CorA/ZnTranspt_ZntB"/>
</dbReference>
<evidence type="ECO:0000256" key="6">
    <source>
        <dbReference type="ARBA" id="ARBA00022989"/>
    </source>
</evidence>
<dbReference type="EMBL" id="JAUSUB010000015">
    <property type="protein sequence ID" value="MDQ0271514.1"/>
    <property type="molecule type" value="Genomic_DNA"/>
</dbReference>
<keyword evidence="5 8" id="KW-0812">Transmembrane</keyword>
<keyword evidence="10" id="KW-1185">Reference proteome</keyword>
<dbReference type="Pfam" id="PF01544">
    <property type="entry name" value="CorA"/>
    <property type="match status" value="1"/>
</dbReference>
<evidence type="ECO:0000256" key="2">
    <source>
        <dbReference type="ARBA" id="ARBA00009765"/>
    </source>
</evidence>
<dbReference type="CDD" id="cd12821">
    <property type="entry name" value="EcCorA_ZntB-like"/>
    <property type="match status" value="1"/>
</dbReference>
<reference evidence="9 10" key="1">
    <citation type="submission" date="2023-07" db="EMBL/GenBank/DDBJ databases">
        <title>Genomic Encyclopedia of Type Strains, Phase IV (KMG-IV): sequencing the most valuable type-strain genomes for metagenomic binning, comparative biology and taxonomic classification.</title>
        <authorList>
            <person name="Goeker M."/>
        </authorList>
    </citation>
    <scope>NUCLEOTIDE SEQUENCE [LARGE SCALE GENOMIC DNA]</scope>
    <source>
        <strain evidence="9 10">DSM 23494</strain>
    </source>
</reference>
<name>A0ABU0AJS2_9BACI</name>
<dbReference type="PANTHER" id="PTHR46494">
    <property type="entry name" value="CORA FAMILY METAL ION TRANSPORTER (EUROFUNG)"/>
    <property type="match status" value="1"/>
</dbReference>
<evidence type="ECO:0000256" key="3">
    <source>
        <dbReference type="ARBA" id="ARBA00022448"/>
    </source>
</evidence>